<reference evidence="1" key="1">
    <citation type="submission" date="2019-10" db="EMBL/GenBank/DDBJ databases">
        <title>Conservation and host-specific expression of non-tandemly repeated heterogenous ribosome RNA gene in arbuscular mycorrhizal fungi.</title>
        <authorList>
            <person name="Maeda T."/>
            <person name="Kobayashi Y."/>
            <person name="Nakagawa T."/>
            <person name="Ezawa T."/>
            <person name="Yamaguchi K."/>
            <person name="Bino T."/>
            <person name="Nishimoto Y."/>
            <person name="Shigenobu S."/>
            <person name="Kawaguchi M."/>
        </authorList>
    </citation>
    <scope>NUCLEOTIDE SEQUENCE</scope>
    <source>
        <strain evidence="1">HR1</strain>
    </source>
</reference>
<evidence type="ECO:0000313" key="2">
    <source>
        <dbReference type="Proteomes" id="UP000615446"/>
    </source>
</evidence>
<proteinExistence type="predicted"/>
<protein>
    <submittedName>
        <fullName evidence="1">Uncharacterized protein</fullName>
    </submittedName>
</protein>
<name>A0A8H3LPM8_9GLOM</name>
<evidence type="ECO:0000313" key="1">
    <source>
        <dbReference type="EMBL" id="GES92532.1"/>
    </source>
</evidence>
<comment type="caution">
    <text evidence="1">The sequence shown here is derived from an EMBL/GenBank/DDBJ whole genome shotgun (WGS) entry which is preliminary data.</text>
</comment>
<dbReference type="AlphaFoldDB" id="A0A8H3LPM8"/>
<dbReference type="EMBL" id="BLAL01000215">
    <property type="protein sequence ID" value="GES92532.1"/>
    <property type="molecule type" value="Genomic_DNA"/>
</dbReference>
<organism evidence="1 2">
    <name type="scientific">Rhizophagus clarus</name>
    <dbReference type="NCBI Taxonomy" id="94130"/>
    <lineage>
        <taxon>Eukaryota</taxon>
        <taxon>Fungi</taxon>
        <taxon>Fungi incertae sedis</taxon>
        <taxon>Mucoromycota</taxon>
        <taxon>Glomeromycotina</taxon>
        <taxon>Glomeromycetes</taxon>
        <taxon>Glomerales</taxon>
        <taxon>Glomeraceae</taxon>
        <taxon>Rhizophagus</taxon>
    </lineage>
</organism>
<dbReference type="Proteomes" id="UP000615446">
    <property type="component" value="Unassembled WGS sequence"/>
</dbReference>
<accession>A0A8H3LPM8</accession>
<gene>
    <name evidence="1" type="ORF">RCL2_001930600</name>
</gene>
<sequence>MEIDQSILDTFYTEDATTEDNDIQGSSDTDEKVAAFLNKDGFLDKQLEEQYEALLLYIIEKNFQHITTMNAMEQGKWLVKTFGPKADPVKYKSLSQKTQIPNMLISLIVHVEL</sequence>